<protein>
    <submittedName>
        <fullName evidence="2">TPM domain-containing protein</fullName>
    </submittedName>
</protein>
<dbReference type="RefSeq" id="WP_233392976.1">
    <property type="nucleotide sequence ID" value="NZ_JAJTWT010000005.1"/>
</dbReference>
<dbReference type="PANTHER" id="PTHR30373">
    <property type="entry name" value="UPF0603 PROTEIN YGCG"/>
    <property type="match status" value="1"/>
</dbReference>
<proteinExistence type="predicted"/>
<dbReference type="InterPro" id="IPR007621">
    <property type="entry name" value="TPM_dom"/>
</dbReference>
<organism evidence="2 3">
    <name type="scientific">Pelomonas caseinilytica</name>
    <dbReference type="NCBI Taxonomy" id="2906763"/>
    <lineage>
        <taxon>Bacteria</taxon>
        <taxon>Pseudomonadati</taxon>
        <taxon>Pseudomonadota</taxon>
        <taxon>Betaproteobacteria</taxon>
        <taxon>Burkholderiales</taxon>
        <taxon>Sphaerotilaceae</taxon>
        <taxon>Roseateles</taxon>
    </lineage>
</organism>
<name>A0ABS8XBE8_9BURK</name>
<evidence type="ECO:0000313" key="3">
    <source>
        <dbReference type="Proteomes" id="UP001201463"/>
    </source>
</evidence>
<reference evidence="2 3" key="1">
    <citation type="submission" date="2021-12" db="EMBL/GenBank/DDBJ databases">
        <title>Genome seq of p7.</title>
        <authorList>
            <person name="Seo T."/>
        </authorList>
    </citation>
    <scope>NUCLEOTIDE SEQUENCE [LARGE SCALE GENOMIC DNA]</scope>
    <source>
        <strain evidence="2 3">P7</strain>
    </source>
</reference>
<dbReference type="Proteomes" id="UP001201463">
    <property type="component" value="Unassembled WGS sequence"/>
</dbReference>
<comment type="caution">
    <text evidence="2">The sequence shown here is derived from an EMBL/GenBank/DDBJ whole genome shotgun (WGS) entry which is preliminary data.</text>
</comment>
<gene>
    <name evidence="2" type="ORF">LXT12_13560</name>
</gene>
<evidence type="ECO:0000313" key="2">
    <source>
        <dbReference type="EMBL" id="MCE4538279.1"/>
    </source>
</evidence>
<dbReference type="Gene3D" id="3.10.310.50">
    <property type="match status" value="1"/>
</dbReference>
<dbReference type="PANTHER" id="PTHR30373:SF8">
    <property type="entry name" value="BLL7265 PROTEIN"/>
    <property type="match status" value="1"/>
</dbReference>
<dbReference type="Pfam" id="PF04536">
    <property type="entry name" value="TPM_phosphatase"/>
    <property type="match status" value="1"/>
</dbReference>
<evidence type="ECO:0000259" key="1">
    <source>
        <dbReference type="Pfam" id="PF04536"/>
    </source>
</evidence>
<accession>A0ABS8XBE8</accession>
<keyword evidence="3" id="KW-1185">Reference proteome</keyword>
<dbReference type="EMBL" id="JAJTWT010000005">
    <property type="protein sequence ID" value="MCE4538279.1"/>
    <property type="molecule type" value="Genomic_DNA"/>
</dbReference>
<sequence length="167" mass="18607">MTLGQRILRHLFTTQHAVRAAFSSETLAAVEQAIRDGEQAHGGQLRFVVEGGLDGPPVWQGQPARERAVDLFSQLRIWDTEHNCGVLIYVLFADRAVEIVADRGIHACCGDQAWREVCVEMQSQFTEGRLAEGSLAGVRAVGELLVRHFPRRLPEETNELPDRPLLV</sequence>
<feature type="domain" description="TPM" evidence="1">
    <location>
        <begin position="21"/>
        <end position="143"/>
    </location>
</feature>